<dbReference type="GO" id="GO:0005509">
    <property type="term" value="F:calcium ion binding"/>
    <property type="evidence" value="ECO:0007669"/>
    <property type="project" value="InterPro"/>
</dbReference>
<feature type="domain" description="EF-hand" evidence="1">
    <location>
        <begin position="7"/>
        <end position="42"/>
    </location>
</feature>
<reference evidence="2" key="1">
    <citation type="journal article" date="2014" name="Int. J. Syst. Evol. Microbiol.">
        <title>Complete genome sequence of Corynebacterium casei LMG S-19264T (=DSM 44701T), isolated from a smear-ripened cheese.</title>
        <authorList>
            <consortium name="US DOE Joint Genome Institute (JGI-PGF)"/>
            <person name="Walter F."/>
            <person name="Albersmeier A."/>
            <person name="Kalinowski J."/>
            <person name="Ruckert C."/>
        </authorList>
    </citation>
    <scope>NUCLEOTIDE SEQUENCE</scope>
    <source>
        <strain evidence="2">JCM 4122</strain>
    </source>
</reference>
<feature type="domain" description="EF-hand" evidence="1">
    <location>
        <begin position="57"/>
        <end position="92"/>
    </location>
</feature>
<evidence type="ECO:0000313" key="3">
    <source>
        <dbReference type="Proteomes" id="UP000632849"/>
    </source>
</evidence>
<name>A0A919ERG4_STRFL</name>
<gene>
    <name evidence="2" type="ORF">GCM10017667_70920</name>
</gene>
<reference evidence="2" key="2">
    <citation type="submission" date="2020-09" db="EMBL/GenBank/DDBJ databases">
        <authorList>
            <person name="Sun Q."/>
            <person name="Ohkuma M."/>
        </authorList>
    </citation>
    <scope>NUCLEOTIDE SEQUENCE</scope>
    <source>
        <strain evidence="2">JCM 4122</strain>
    </source>
</reference>
<dbReference type="InterPro" id="IPR011992">
    <property type="entry name" value="EF-hand-dom_pair"/>
</dbReference>
<sequence>MTDVRAEAARRVELVFTLFDANGNGVVESDDFDLMTDRVLKVAVASDETARAALRASLRRYWTTLAAELDADGDGVITVEEFRPLVLDPARFGPAVAEFAEALSALGDPDGDGLIERPLFLGLMEAIGFERANVHALFDAFGPDAEDRITVATWDAGIRDFYAPDLAGIPGDRLVTLPAA</sequence>
<dbReference type="PROSITE" id="PS00018">
    <property type="entry name" value="EF_HAND_1"/>
    <property type="match status" value="2"/>
</dbReference>
<organism evidence="2 3">
    <name type="scientific">Streptomyces filamentosus</name>
    <name type="common">Streptomyces roseosporus</name>
    <dbReference type="NCBI Taxonomy" id="67294"/>
    <lineage>
        <taxon>Bacteria</taxon>
        <taxon>Bacillati</taxon>
        <taxon>Actinomycetota</taxon>
        <taxon>Actinomycetes</taxon>
        <taxon>Kitasatosporales</taxon>
        <taxon>Streptomycetaceae</taxon>
        <taxon>Streptomyces</taxon>
    </lineage>
</organism>
<evidence type="ECO:0000259" key="1">
    <source>
        <dbReference type="PROSITE" id="PS50222"/>
    </source>
</evidence>
<proteinExistence type="predicted"/>
<dbReference type="InterPro" id="IPR018247">
    <property type="entry name" value="EF_Hand_1_Ca_BS"/>
</dbReference>
<evidence type="ECO:0000313" key="2">
    <source>
        <dbReference type="EMBL" id="GHG24878.1"/>
    </source>
</evidence>
<dbReference type="InterPro" id="IPR002048">
    <property type="entry name" value="EF_hand_dom"/>
</dbReference>
<dbReference type="EMBL" id="BNBE01000004">
    <property type="protein sequence ID" value="GHG24878.1"/>
    <property type="molecule type" value="Genomic_DNA"/>
</dbReference>
<accession>A0A919ERG4</accession>
<keyword evidence="3" id="KW-1185">Reference proteome</keyword>
<dbReference type="Proteomes" id="UP000632849">
    <property type="component" value="Unassembled WGS sequence"/>
</dbReference>
<dbReference type="AlphaFoldDB" id="A0A919ERG4"/>
<dbReference type="PROSITE" id="PS50222">
    <property type="entry name" value="EF_HAND_2"/>
    <property type="match status" value="2"/>
</dbReference>
<protein>
    <submittedName>
        <fullName evidence="2">Calcium-binding protein</fullName>
    </submittedName>
</protein>
<dbReference type="SUPFAM" id="SSF47473">
    <property type="entry name" value="EF-hand"/>
    <property type="match status" value="1"/>
</dbReference>
<comment type="caution">
    <text evidence="2">The sequence shown here is derived from an EMBL/GenBank/DDBJ whole genome shotgun (WGS) entry which is preliminary data.</text>
</comment>
<dbReference type="Gene3D" id="1.10.238.10">
    <property type="entry name" value="EF-hand"/>
    <property type="match status" value="1"/>
</dbReference>
<dbReference type="Pfam" id="PF13202">
    <property type="entry name" value="EF-hand_5"/>
    <property type="match status" value="1"/>
</dbReference>